<evidence type="ECO:0000256" key="6">
    <source>
        <dbReference type="ARBA" id="ARBA00023163"/>
    </source>
</evidence>
<dbReference type="InterPro" id="IPR003106">
    <property type="entry name" value="Leu_zip_homeo"/>
</dbReference>
<keyword evidence="4 8" id="KW-0238">DNA-binding</keyword>
<feature type="domain" description="Homeobox" evidence="12">
    <location>
        <begin position="104"/>
        <end position="164"/>
    </location>
</feature>
<dbReference type="InterPro" id="IPR017970">
    <property type="entry name" value="Homeobox_CS"/>
</dbReference>
<feature type="compositionally biased region" description="Low complexity" evidence="11">
    <location>
        <begin position="69"/>
        <end position="83"/>
    </location>
</feature>
<dbReference type="SMART" id="SM00340">
    <property type="entry name" value="HALZ"/>
    <property type="match status" value="1"/>
</dbReference>
<dbReference type="GO" id="GO:0000981">
    <property type="term" value="F:DNA-binding transcription factor activity, RNA polymerase II-specific"/>
    <property type="evidence" value="ECO:0007669"/>
    <property type="project" value="InterPro"/>
</dbReference>
<feature type="region of interest" description="Disordered" evidence="11">
    <location>
        <begin position="230"/>
        <end position="269"/>
    </location>
</feature>
<evidence type="ECO:0000256" key="2">
    <source>
        <dbReference type="ARBA" id="ARBA00006074"/>
    </source>
</evidence>
<evidence type="ECO:0000256" key="3">
    <source>
        <dbReference type="ARBA" id="ARBA00023015"/>
    </source>
</evidence>
<dbReference type="EMBL" id="LFYR01000740">
    <property type="protein sequence ID" value="KMZ69896.1"/>
    <property type="molecule type" value="Genomic_DNA"/>
</dbReference>
<evidence type="ECO:0000256" key="5">
    <source>
        <dbReference type="ARBA" id="ARBA00023155"/>
    </source>
</evidence>
<feature type="coiled-coil region" evidence="10">
    <location>
        <begin position="163"/>
        <end position="197"/>
    </location>
</feature>
<proteinExistence type="inferred from homology"/>
<dbReference type="Pfam" id="PF02183">
    <property type="entry name" value="HALZ"/>
    <property type="match status" value="1"/>
</dbReference>
<keyword evidence="6" id="KW-0804">Transcription</keyword>
<dbReference type="PROSITE" id="PS50071">
    <property type="entry name" value="HOMEOBOX_2"/>
    <property type="match status" value="1"/>
</dbReference>
<dbReference type="Gene3D" id="1.10.10.60">
    <property type="entry name" value="Homeodomain-like"/>
    <property type="match status" value="1"/>
</dbReference>
<reference evidence="14" key="1">
    <citation type="journal article" date="2016" name="Nature">
        <title>The genome of the seagrass Zostera marina reveals angiosperm adaptation to the sea.</title>
        <authorList>
            <person name="Olsen J.L."/>
            <person name="Rouze P."/>
            <person name="Verhelst B."/>
            <person name="Lin Y.-C."/>
            <person name="Bayer T."/>
            <person name="Collen J."/>
            <person name="Dattolo E."/>
            <person name="De Paoli E."/>
            <person name="Dittami S."/>
            <person name="Maumus F."/>
            <person name="Michel G."/>
            <person name="Kersting A."/>
            <person name="Lauritano C."/>
            <person name="Lohaus R."/>
            <person name="Toepel M."/>
            <person name="Tonon T."/>
            <person name="Vanneste K."/>
            <person name="Amirebrahimi M."/>
            <person name="Brakel J."/>
            <person name="Bostroem C."/>
            <person name="Chovatia M."/>
            <person name="Grimwood J."/>
            <person name="Jenkins J.W."/>
            <person name="Jueterbock A."/>
            <person name="Mraz A."/>
            <person name="Stam W.T."/>
            <person name="Tice H."/>
            <person name="Bornberg-Bauer E."/>
            <person name="Green P.J."/>
            <person name="Pearson G.A."/>
            <person name="Procaccini G."/>
            <person name="Duarte C.M."/>
            <person name="Schmutz J."/>
            <person name="Reusch T.B.H."/>
            <person name="Van de Peer Y."/>
        </authorList>
    </citation>
    <scope>NUCLEOTIDE SEQUENCE [LARGE SCALE GENOMIC DNA]</scope>
    <source>
        <strain evidence="14">cv. Finnish</strain>
    </source>
</reference>
<dbReference type="SUPFAM" id="SSF46689">
    <property type="entry name" value="Homeodomain-like"/>
    <property type="match status" value="1"/>
</dbReference>
<evidence type="ECO:0000256" key="8">
    <source>
        <dbReference type="PROSITE-ProRule" id="PRU00108"/>
    </source>
</evidence>
<evidence type="ECO:0000256" key="11">
    <source>
        <dbReference type="SAM" id="MobiDB-lite"/>
    </source>
</evidence>
<dbReference type="Proteomes" id="UP000036987">
    <property type="component" value="Unassembled WGS sequence"/>
</dbReference>
<evidence type="ECO:0000259" key="12">
    <source>
        <dbReference type="PROSITE" id="PS50071"/>
    </source>
</evidence>
<organism evidence="13 14">
    <name type="scientific">Zostera marina</name>
    <name type="common">Eelgrass</name>
    <dbReference type="NCBI Taxonomy" id="29655"/>
    <lineage>
        <taxon>Eukaryota</taxon>
        <taxon>Viridiplantae</taxon>
        <taxon>Streptophyta</taxon>
        <taxon>Embryophyta</taxon>
        <taxon>Tracheophyta</taxon>
        <taxon>Spermatophyta</taxon>
        <taxon>Magnoliopsida</taxon>
        <taxon>Liliopsida</taxon>
        <taxon>Zosteraceae</taxon>
        <taxon>Zostera</taxon>
    </lineage>
</organism>
<sequence length="289" mass="31991">MENLGLSLSISAPPSIANNHPSEPLPLWPVFVPPSSAVGMEMPLLKRFDVNRAPTVEKEIEEEEEDEYAGVSSANSTVSSVSAGKRGQREGSENGPISEEEDGGEGSRKKLRLSRNQSAVLEESFKEHNTLNPKQKLALAKQLNLRPRQVEVWFQNRRARTKLKQTEVDCEFLKRCCENLTEENRRLHKEVQELRALKLSPQFYMQMAPPTTLTMCPSCERVAVSSSSSSSASSASTVATANPSQNPDAHLHFAGSSGTKHQYAQGLQKPQQHLFFPMPVESPARRSVP</sequence>
<name>A0A0K9PLP0_ZOSMR</name>
<dbReference type="SMART" id="SM00389">
    <property type="entry name" value="HOX"/>
    <property type="match status" value="1"/>
</dbReference>
<dbReference type="Pfam" id="PF04618">
    <property type="entry name" value="HD-ZIP_N"/>
    <property type="match status" value="1"/>
</dbReference>
<dbReference type="Pfam" id="PF00046">
    <property type="entry name" value="Homeodomain"/>
    <property type="match status" value="1"/>
</dbReference>
<accession>A0A0K9PLP0</accession>
<evidence type="ECO:0000256" key="7">
    <source>
        <dbReference type="ARBA" id="ARBA00023242"/>
    </source>
</evidence>
<evidence type="ECO:0000256" key="9">
    <source>
        <dbReference type="RuleBase" id="RU000682"/>
    </source>
</evidence>
<dbReference type="PROSITE" id="PS00027">
    <property type="entry name" value="HOMEOBOX_1"/>
    <property type="match status" value="1"/>
</dbReference>
<dbReference type="AlphaFoldDB" id="A0A0K9PLP0"/>
<comment type="subcellular location">
    <subcellularLocation>
        <location evidence="1 8 9">Nucleus</location>
    </subcellularLocation>
</comment>
<dbReference type="PANTHER" id="PTHR45714">
    <property type="entry name" value="HOMEOBOX-LEUCINE ZIPPER PROTEIN HAT14"/>
    <property type="match status" value="1"/>
</dbReference>
<gene>
    <name evidence="13" type="ORF">ZOSMA_203G00180</name>
</gene>
<keyword evidence="7 8" id="KW-0539">Nucleus</keyword>
<evidence type="ECO:0000313" key="13">
    <source>
        <dbReference type="EMBL" id="KMZ69896.1"/>
    </source>
</evidence>
<dbReference type="FunFam" id="1.10.10.60:FF:000577">
    <property type="entry name" value="Homeobox-leucine zipper protein 18"/>
    <property type="match status" value="1"/>
</dbReference>
<comment type="similarity">
    <text evidence="2">Belongs to the HD-ZIP homeobox family. Class II subfamily.</text>
</comment>
<feature type="region of interest" description="Disordered" evidence="11">
    <location>
        <begin position="57"/>
        <end position="115"/>
    </location>
</feature>
<keyword evidence="3" id="KW-0805">Transcription regulation</keyword>
<comment type="caution">
    <text evidence="13">The sequence shown here is derived from an EMBL/GenBank/DDBJ whole genome shotgun (WGS) entry which is preliminary data.</text>
</comment>
<dbReference type="GO" id="GO:0043565">
    <property type="term" value="F:sequence-specific DNA binding"/>
    <property type="evidence" value="ECO:0007669"/>
    <property type="project" value="InterPro"/>
</dbReference>
<feature type="compositionally biased region" description="Low complexity" evidence="11">
    <location>
        <begin position="230"/>
        <end position="241"/>
    </location>
</feature>
<protein>
    <submittedName>
        <fullName evidence="13">Homeobox-leucine zipper protein</fullName>
    </submittedName>
</protein>
<dbReference type="InterPro" id="IPR006712">
    <property type="entry name" value="HD-ZIP_N"/>
</dbReference>
<evidence type="ECO:0000256" key="10">
    <source>
        <dbReference type="SAM" id="Coils"/>
    </source>
</evidence>
<dbReference type="OrthoDB" id="6159439at2759"/>
<dbReference type="PANTHER" id="PTHR45714:SF16">
    <property type="entry name" value="HOMEOBOX-LEUCINE ZIPPER PROTEIN HAT2"/>
    <property type="match status" value="1"/>
</dbReference>
<dbReference type="InterPro" id="IPR050762">
    <property type="entry name" value="HD-ZIP_Homeobox_LZ_Class_II"/>
</dbReference>
<dbReference type="CDD" id="cd00086">
    <property type="entry name" value="homeodomain"/>
    <property type="match status" value="1"/>
</dbReference>
<keyword evidence="14" id="KW-1185">Reference proteome</keyword>
<feature type="DNA-binding region" description="Homeobox" evidence="8">
    <location>
        <begin position="106"/>
        <end position="165"/>
    </location>
</feature>
<feature type="compositionally biased region" description="Acidic residues" evidence="11">
    <location>
        <begin position="59"/>
        <end position="68"/>
    </location>
</feature>
<evidence type="ECO:0000256" key="1">
    <source>
        <dbReference type="ARBA" id="ARBA00004123"/>
    </source>
</evidence>
<dbReference type="InterPro" id="IPR009057">
    <property type="entry name" value="Homeodomain-like_sf"/>
</dbReference>
<dbReference type="InterPro" id="IPR001356">
    <property type="entry name" value="HD"/>
</dbReference>
<evidence type="ECO:0000256" key="4">
    <source>
        <dbReference type="ARBA" id="ARBA00023125"/>
    </source>
</evidence>
<evidence type="ECO:0000313" key="14">
    <source>
        <dbReference type="Proteomes" id="UP000036987"/>
    </source>
</evidence>
<dbReference type="GO" id="GO:0005634">
    <property type="term" value="C:nucleus"/>
    <property type="evidence" value="ECO:0007669"/>
    <property type="project" value="UniProtKB-SubCell"/>
</dbReference>
<keyword evidence="5 8" id="KW-0371">Homeobox</keyword>
<keyword evidence="10" id="KW-0175">Coiled coil</keyword>
<dbReference type="OMA" id="HRTSWNE"/>